<organism evidence="1 2">
    <name type="scientific">Roseburia intestinalis XB6B4</name>
    <dbReference type="NCBI Taxonomy" id="718255"/>
    <lineage>
        <taxon>Bacteria</taxon>
        <taxon>Bacillati</taxon>
        <taxon>Bacillota</taxon>
        <taxon>Clostridia</taxon>
        <taxon>Lachnospirales</taxon>
        <taxon>Lachnospiraceae</taxon>
        <taxon>Roseburia</taxon>
    </lineage>
</organism>
<reference evidence="1 2" key="1">
    <citation type="submission" date="2010-03" db="EMBL/GenBank/DDBJ databases">
        <title>The genome sequence of Roseburia intestinalis XB6B4.</title>
        <authorList>
            <consortium name="metaHIT consortium -- http://www.metahit.eu/"/>
            <person name="Pajon A."/>
            <person name="Turner K."/>
            <person name="Parkhill J."/>
            <person name="Bernalier A."/>
        </authorList>
    </citation>
    <scope>NUCLEOTIDE SEQUENCE [LARGE SCALE GENOMIC DNA]</scope>
    <source>
        <strain evidence="1 2">XB6B4</strain>
    </source>
</reference>
<evidence type="ECO:0000313" key="2">
    <source>
        <dbReference type="Proteomes" id="UP000008953"/>
    </source>
</evidence>
<dbReference type="EMBL" id="FP929050">
    <property type="protein sequence ID" value="CBL13281.1"/>
    <property type="molecule type" value="Genomic_DNA"/>
</dbReference>
<gene>
    <name evidence="1" type="ORF">RO1_28890</name>
</gene>
<dbReference type="Proteomes" id="UP000008953">
    <property type="component" value="Chromosome"/>
</dbReference>
<accession>D4L0Z1</accession>
<sequence length="65" mass="8164">MKRMENIEGEYNFQFQEFLPIPSSSMDKLSIKERIIIEVCDFLETWCWFYLHLDWTEVRFKEIFY</sequence>
<dbReference type="HOGENOM" id="CLU_2847133_0_0_9"/>
<proteinExistence type="predicted"/>
<evidence type="ECO:0000313" key="1">
    <source>
        <dbReference type="EMBL" id="CBL13281.1"/>
    </source>
</evidence>
<dbReference type="AlphaFoldDB" id="D4L0Z1"/>
<reference evidence="1 2" key="2">
    <citation type="submission" date="2010-03" db="EMBL/GenBank/DDBJ databases">
        <authorList>
            <person name="Pajon A."/>
        </authorList>
    </citation>
    <scope>NUCLEOTIDE SEQUENCE [LARGE SCALE GENOMIC DNA]</scope>
    <source>
        <strain evidence="1 2">XB6B4</strain>
    </source>
</reference>
<name>D4L0Z1_9FIRM</name>
<dbReference type="KEGG" id="rix:RO1_28890"/>
<protein>
    <submittedName>
        <fullName evidence="1">Uncharacterized protein</fullName>
    </submittedName>
</protein>